<dbReference type="STRING" id="1150112.SAMN04487893_10375"/>
<proteinExistence type="predicted"/>
<gene>
    <name evidence="1" type="ORF">SAMN04487893_10375</name>
</gene>
<dbReference type="Pfam" id="PF20105">
    <property type="entry name" value="DUF6495"/>
    <property type="match status" value="1"/>
</dbReference>
<dbReference type="OrthoDB" id="956723at2"/>
<dbReference type="EMBL" id="FORU01000003">
    <property type="protein sequence ID" value="SFJ07930.1"/>
    <property type="molecule type" value="Genomic_DNA"/>
</dbReference>
<name>A0A1I3NG55_9FLAO</name>
<protein>
    <recommendedName>
        <fullName evidence="3">Histidyl-tRNA synthetase</fullName>
    </recommendedName>
</protein>
<organism evidence="1 2">
    <name type="scientific">Myroides guanonis</name>
    <dbReference type="NCBI Taxonomy" id="1150112"/>
    <lineage>
        <taxon>Bacteria</taxon>
        <taxon>Pseudomonadati</taxon>
        <taxon>Bacteroidota</taxon>
        <taxon>Flavobacteriia</taxon>
        <taxon>Flavobacteriales</taxon>
        <taxon>Flavobacteriaceae</taxon>
        <taxon>Myroides</taxon>
    </lineage>
</organism>
<reference evidence="2" key="1">
    <citation type="submission" date="2016-10" db="EMBL/GenBank/DDBJ databases">
        <authorList>
            <person name="Varghese N."/>
            <person name="Submissions S."/>
        </authorList>
    </citation>
    <scope>NUCLEOTIDE SEQUENCE [LARGE SCALE GENOMIC DNA]</scope>
    <source>
        <strain evidence="2">DSM 26542</strain>
    </source>
</reference>
<dbReference type="InterPro" id="IPR045470">
    <property type="entry name" value="DUF6495"/>
</dbReference>
<evidence type="ECO:0008006" key="3">
    <source>
        <dbReference type="Google" id="ProtNLM"/>
    </source>
</evidence>
<sequence>MKYTRLTKEQFEELHTEFTNFLASQQIDKAEWEIIKAEKPHVMEEELDVFSDLIWEGALKKASYMEHYSTTHIFLFYFDNDAINTIVIKSLNSGIDFMTVEGLRWLSDSVFTDEVEIKHGGRPFVNDRNTEVFEIIRQGAILSDGALYEQFKEMLKL</sequence>
<evidence type="ECO:0000313" key="2">
    <source>
        <dbReference type="Proteomes" id="UP000243887"/>
    </source>
</evidence>
<evidence type="ECO:0000313" key="1">
    <source>
        <dbReference type="EMBL" id="SFJ07930.1"/>
    </source>
</evidence>
<dbReference type="AlphaFoldDB" id="A0A1I3NG55"/>
<dbReference type="Proteomes" id="UP000243887">
    <property type="component" value="Unassembled WGS sequence"/>
</dbReference>
<keyword evidence="2" id="KW-1185">Reference proteome</keyword>
<accession>A0A1I3NG55</accession>
<dbReference type="RefSeq" id="WP_090678167.1">
    <property type="nucleotide sequence ID" value="NZ_FORU01000003.1"/>
</dbReference>